<keyword evidence="1" id="KW-0472">Membrane</keyword>
<organism evidence="3 4">
    <name type="scientific">Ammonicoccus fulvus</name>
    <dbReference type="NCBI Taxonomy" id="3138240"/>
    <lineage>
        <taxon>Bacteria</taxon>
        <taxon>Bacillati</taxon>
        <taxon>Actinomycetota</taxon>
        <taxon>Actinomycetes</taxon>
        <taxon>Propionibacteriales</taxon>
        <taxon>Propionibacteriaceae</taxon>
        <taxon>Ammonicoccus</taxon>
    </lineage>
</organism>
<dbReference type="Pfam" id="PF11181">
    <property type="entry name" value="YflT"/>
    <property type="match status" value="1"/>
</dbReference>
<keyword evidence="1" id="KW-0812">Transmembrane</keyword>
<keyword evidence="4" id="KW-1185">Reference proteome</keyword>
<feature type="domain" description="General stress protein 17M-like" evidence="2">
    <location>
        <begin position="16"/>
        <end position="91"/>
    </location>
</feature>
<protein>
    <submittedName>
        <fullName evidence="3">General stress protein</fullName>
    </submittedName>
</protein>
<evidence type="ECO:0000313" key="4">
    <source>
        <dbReference type="Proteomes" id="UP001442841"/>
    </source>
</evidence>
<feature type="transmembrane region" description="Helical" evidence="1">
    <location>
        <begin position="94"/>
        <end position="119"/>
    </location>
</feature>
<feature type="transmembrane region" description="Helical" evidence="1">
    <location>
        <begin position="66"/>
        <end position="88"/>
    </location>
</feature>
<evidence type="ECO:0000313" key="3">
    <source>
        <dbReference type="EMBL" id="XAN08442.1"/>
    </source>
</evidence>
<evidence type="ECO:0000259" key="2">
    <source>
        <dbReference type="Pfam" id="PF11181"/>
    </source>
</evidence>
<dbReference type="InterPro" id="IPR025889">
    <property type="entry name" value="GSP17M-like_dom"/>
</dbReference>
<evidence type="ECO:0000256" key="1">
    <source>
        <dbReference type="SAM" id="Phobius"/>
    </source>
</evidence>
<reference evidence="3 4" key="1">
    <citation type="submission" date="2024-04" db="EMBL/GenBank/DDBJ databases">
        <title>Isolation of an actinomycete strain from pig manure.</title>
        <authorList>
            <person name="Gong T."/>
            <person name="Yu Z."/>
            <person name="An M."/>
            <person name="Wei C."/>
            <person name="Yang W."/>
            <person name="Liu L."/>
        </authorList>
    </citation>
    <scope>NUCLEOTIDE SEQUENCE [LARGE SCALE GENOMIC DNA]</scope>
    <source>
        <strain evidence="3 4">ZF39</strain>
    </source>
</reference>
<proteinExistence type="predicted"/>
<sequence length="165" mass="18004">MADRFQGLSFELDFPQSVGVYDKYEQAQKAVDHLADQKFPVQNLAIVGTDLKLVERVTGRKNWGQVIGNSVITGISTGLIIGLILGLFSPEGQFLSIMLVAIPLAIVLNVIFGAIMYALSGGRRDFNSIRSTVPSKYEILCEHKHAAKARELLLGMPGARAALFE</sequence>
<accession>A0ABZ3FSR0</accession>
<dbReference type="EMBL" id="CP154795">
    <property type="protein sequence ID" value="XAN08442.1"/>
    <property type="molecule type" value="Genomic_DNA"/>
</dbReference>
<gene>
    <name evidence="3" type="ORF">AADG42_14400</name>
</gene>
<dbReference type="RefSeq" id="WP_425309897.1">
    <property type="nucleotide sequence ID" value="NZ_CP154795.1"/>
</dbReference>
<keyword evidence="1" id="KW-1133">Transmembrane helix</keyword>
<name>A0ABZ3FSR0_9ACTN</name>
<dbReference type="Proteomes" id="UP001442841">
    <property type="component" value="Chromosome"/>
</dbReference>